<dbReference type="Proteomes" id="UP000778578">
    <property type="component" value="Unassembled WGS sequence"/>
</dbReference>
<reference evidence="3 4" key="1">
    <citation type="submission" date="2021-08" db="EMBL/GenBank/DDBJ databases">
        <title>WGS of actinomycetes from Thailand.</title>
        <authorList>
            <person name="Thawai C."/>
        </authorList>
    </citation>
    <scope>NUCLEOTIDE SEQUENCE [LARGE SCALE GENOMIC DNA]</scope>
    <source>
        <strain evidence="3 4">PLK6-54</strain>
    </source>
</reference>
<dbReference type="SMART" id="SM00331">
    <property type="entry name" value="PP2C_SIG"/>
    <property type="match status" value="1"/>
</dbReference>
<dbReference type="InterPro" id="IPR001932">
    <property type="entry name" value="PPM-type_phosphatase-like_dom"/>
</dbReference>
<dbReference type="InterPro" id="IPR029016">
    <property type="entry name" value="GAF-like_dom_sf"/>
</dbReference>
<dbReference type="InterPro" id="IPR003018">
    <property type="entry name" value="GAF"/>
</dbReference>
<gene>
    <name evidence="3" type="ORF">K7862_14005</name>
</gene>
<keyword evidence="1" id="KW-0378">Hydrolase</keyword>
<dbReference type="SMART" id="SM00065">
    <property type="entry name" value="GAF"/>
    <property type="match status" value="1"/>
</dbReference>
<feature type="domain" description="PAS" evidence="2">
    <location>
        <begin position="50"/>
        <end position="114"/>
    </location>
</feature>
<dbReference type="SUPFAM" id="SSF81606">
    <property type="entry name" value="PP2C-like"/>
    <property type="match status" value="1"/>
</dbReference>
<dbReference type="InterPro" id="IPR013656">
    <property type="entry name" value="PAS_4"/>
</dbReference>
<evidence type="ECO:0000259" key="2">
    <source>
        <dbReference type="PROSITE" id="PS50112"/>
    </source>
</evidence>
<dbReference type="SUPFAM" id="SSF55785">
    <property type="entry name" value="PYP-like sensor domain (PAS domain)"/>
    <property type="match status" value="2"/>
</dbReference>
<dbReference type="Gene3D" id="3.30.450.20">
    <property type="entry name" value="PAS domain"/>
    <property type="match status" value="2"/>
</dbReference>
<dbReference type="Gene3D" id="3.30.450.40">
    <property type="match status" value="1"/>
</dbReference>
<dbReference type="NCBIfam" id="TIGR00229">
    <property type="entry name" value="sensory_box"/>
    <property type="match status" value="2"/>
</dbReference>
<dbReference type="PROSITE" id="PS50112">
    <property type="entry name" value="PAS"/>
    <property type="match status" value="2"/>
</dbReference>
<evidence type="ECO:0000313" key="3">
    <source>
        <dbReference type="EMBL" id="MBY8878742.1"/>
    </source>
</evidence>
<dbReference type="PANTHER" id="PTHR43156:SF2">
    <property type="entry name" value="STAGE II SPORULATION PROTEIN E"/>
    <property type="match status" value="1"/>
</dbReference>
<organism evidence="3 4">
    <name type="scientific">Actinacidiphila acidipaludis</name>
    <dbReference type="NCBI Taxonomy" id="2873382"/>
    <lineage>
        <taxon>Bacteria</taxon>
        <taxon>Bacillati</taxon>
        <taxon>Actinomycetota</taxon>
        <taxon>Actinomycetes</taxon>
        <taxon>Kitasatosporales</taxon>
        <taxon>Streptomycetaceae</taxon>
        <taxon>Actinacidiphila</taxon>
    </lineage>
</organism>
<dbReference type="InterPro" id="IPR052016">
    <property type="entry name" value="Bact_Sigma-Reg"/>
</dbReference>
<dbReference type="InterPro" id="IPR000014">
    <property type="entry name" value="PAS"/>
</dbReference>
<dbReference type="SUPFAM" id="SSF55781">
    <property type="entry name" value="GAF domain-like"/>
    <property type="match status" value="1"/>
</dbReference>
<comment type="caution">
    <text evidence="3">The sequence shown here is derived from an EMBL/GenBank/DDBJ whole genome shotgun (WGS) entry which is preliminary data.</text>
</comment>
<sequence>MQIWPVAAAAKRWRAWCGDLGKGGRVASTSDGLRAVADPGGVITSEPGGLMDVLGVAAVVLDARGRIVLWSPQAEQIFGWTAEEALGREAAGMMVAEEHLDIVLSLFEKVMTGGEAWAGVFPIRHKDGSTRPVEFRNVRLQDERGDFFALGLATDETTLRDLERDVALTVGLVSHSPIGLAVLDGDLNYVLVNPVMEEITGVPAAEHLGRPVRDVVPMLDTDAIEADMRQVLTSGEPLLDRIRSGRTAADPDVDHTWSVSYYRLDDPSGRVIGVAISVVDISDQFRAASEAAEARRRLAVIANASVRIGTTLDLERTARELADVVVTDLADVAAVDVLDSVLREDDPAVPSHGPARFRALAVASSYHMEAVGAADPAGEIASYAAHRLVTQATRTRRPILVARVLPGDLRRIARDPESAAAWEEAGLHSYLIVPLIARGQVLGVLDLARTRNPNPFTEDDAVLAGELAARAAVCIDNARWYQRQRHAAVALQRHLLPQRPPQLAGLEVAYRYQPAGTAQEAGGDWFDTIRLAGGKTALVVGDVMGHGINAAATMGQLRTVTRTLARLDLDPSEILHHLDEATHELEEIIATCVYAVYDPHRAQCRISLAGHPPPVLAHAHRPPVLLDLPAGVPLGVGGVPFTTTTVDLEPGDRLVLYTDGLVESRGHHLEERLRALLDLLTQPRIPLQDTCDRLLSALPPPDHPDDIALLIAEAC</sequence>
<accession>A0ABS7Q6I7</accession>
<dbReference type="Pfam" id="PF01590">
    <property type="entry name" value="GAF"/>
    <property type="match status" value="1"/>
</dbReference>
<protein>
    <submittedName>
        <fullName evidence="3">SpoIIE family protein phosphatase</fullName>
    </submittedName>
</protein>
<evidence type="ECO:0000313" key="4">
    <source>
        <dbReference type="Proteomes" id="UP000778578"/>
    </source>
</evidence>
<dbReference type="InterPro" id="IPR036457">
    <property type="entry name" value="PPM-type-like_dom_sf"/>
</dbReference>
<feature type="domain" description="PAS" evidence="2">
    <location>
        <begin position="172"/>
        <end position="235"/>
    </location>
</feature>
<dbReference type="Gene3D" id="3.60.40.10">
    <property type="entry name" value="PPM-type phosphatase domain"/>
    <property type="match status" value="1"/>
</dbReference>
<evidence type="ECO:0000256" key="1">
    <source>
        <dbReference type="ARBA" id="ARBA00022801"/>
    </source>
</evidence>
<dbReference type="Pfam" id="PF07228">
    <property type="entry name" value="SpoIIE"/>
    <property type="match status" value="1"/>
</dbReference>
<proteinExistence type="predicted"/>
<dbReference type="Pfam" id="PF08448">
    <property type="entry name" value="PAS_4"/>
    <property type="match status" value="2"/>
</dbReference>
<dbReference type="PANTHER" id="PTHR43156">
    <property type="entry name" value="STAGE II SPORULATION PROTEIN E-RELATED"/>
    <property type="match status" value="1"/>
</dbReference>
<dbReference type="EMBL" id="JAINZZ010000013">
    <property type="protein sequence ID" value="MBY8878742.1"/>
    <property type="molecule type" value="Genomic_DNA"/>
</dbReference>
<dbReference type="CDD" id="cd00130">
    <property type="entry name" value="PAS"/>
    <property type="match status" value="2"/>
</dbReference>
<dbReference type="InterPro" id="IPR035965">
    <property type="entry name" value="PAS-like_dom_sf"/>
</dbReference>
<name>A0ABS7Q6I7_9ACTN</name>
<dbReference type="SMART" id="SM00091">
    <property type="entry name" value="PAS"/>
    <property type="match status" value="2"/>
</dbReference>
<keyword evidence="4" id="KW-1185">Reference proteome</keyword>